<dbReference type="AlphaFoldDB" id="D1CF10"/>
<dbReference type="RefSeq" id="WP_012874551.1">
    <property type="nucleotide sequence ID" value="NC_013525.1"/>
</dbReference>
<evidence type="ECO:0000313" key="3">
    <source>
        <dbReference type="Proteomes" id="UP000000323"/>
    </source>
</evidence>
<organism evidence="2 3">
    <name type="scientific">Thermobaculum terrenum (strain ATCC BAA-798 / CCMEE 7001 / YNP1)</name>
    <dbReference type="NCBI Taxonomy" id="525904"/>
    <lineage>
        <taxon>Bacteria</taxon>
        <taxon>Bacillati</taxon>
        <taxon>Chloroflexota</taxon>
        <taxon>Chloroflexia</taxon>
        <taxon>Candidatus Thermobaculales</taxon>
        <taxon>Candidatus Thermobaculaceae</taxon>
        <taxon>Thermobaculum</taxon>
    </lineage>
</organism>
<dbReference type="EMBL" id="CP001825">
    <property type="protein sequence ID" value="ACZ41516.1"/>
    <property type="molecule type" value="Genomic_DNA"/>
</dbReference>
<gene>
    <name evidence="2" type="ordered locus">Tter_0598</name>
</gene>
<name>D1CF10_THET1</name>
<dbReference type="OrthoDB" id="9815925at2"/>
<dbReference type="Proteomes" id="UP000000323">
    <property type="component" value="Chromosome 1"/>
</dbReference>
<proteinExistence type="predicted"/>
<protein>
    <recommendedName>
        <fullName evidence="4">Zinc-ribbon domain-containing protein</fullName>
    </recommendedName>
</protein>
<evidence type="ECO:0000313" key="2">
    <source>
        <dbReference type="EMBL" id="ACZ41516.1"/>
    </source>
</evidence>
<accession>D1CF10</accession>
<evidence type="ECO:0000256" key="1">
    <source>
        <dbReference type="SAM" id="MobiDB-lite"/>
    </source>
</evidence>
<evidence type="ECO:0008006" key="4">
    <source>
        <dbReference type="Google" id="ProtNLM"/>
    </source>
</evidence>
<reference evidence="3" key="1">
    <citation type="journal article" date="2010" name="Stand. Genomic Sci.">
        <title>Complete genome sequence of 'Thermobaculum terrenum' type strain (YNP1).</title>
        <authorList>
            <person name="Kiss H."/>
            <person name="Cleland D."/>
            <person name="Lapidus A."/>
            <person name="Lucas S."/>
            <person name="Glavina Del Rio T."/>
            <person name="Nolan M."/>
            <person name="Tice H."/>
            <person name="Han C."/>
            <person name="Goodwin L."/>
            <person name="Pitluck S."/>
            <person name="Liolios K."/>
            <person name="Ivanova N."/>
            <person name="Mavromatis K."/>
            <person name="Ovchinnikova G."/>
            <person name="Pati A."/>
            <person name="Chen A."/>
            <person name="Palaniappan K."/>
            <person name="Land M."/>
            <person name="Hauser L."/>
            <person name="Chang Y."/>
            <person name="Jeffries C."/>
            <person name="Lu M."/>
            <person name="Brettin T."/>
            <person name="Detter J."/>
            <person name="Goker M."/>
            <person name="Tindall B."/>
            <person name="Beck B."/>
            <person name="McDermott T."/>
            <person name="Woyke T."/>
            <person name="Bristow J."/>
            <person name="Eisen J."/>
            <person name="Markowitz V."/>
            <person name="Hugenholtz P."/>
            <person name="Kyrpides N."/>
            <person name="Klenk H."/>
            <person name="Cheng J."/>
        </authorList>
    </citation>
    <scope>NUCLEOTIDE SEQUENCE [LARGE SCALE GENOMIC DNA]</scope>
    <source>
        <strain evidence="3">ATCC BAA-798 / YNP1</strain>
    </source>
</reference>
<dbReference type="KEGG" id="ttr:Tter_0598"/>
<dbReference type="HOGENOM" id="CLU_2132360_0_0_0"/>
<keyword evidence="3" id="KW-1185">Reference proteome</keyword>
<feature type="region of interest" description="Disordered" evidence="1">
    <location>
        <begin position="78"/>
        <end position="113"/>
    </location>
</feature>
<sequence>MSAIYCQVCGLANRAGSNYCNRCGAKLEEQSVLPDWLLEVSKHSEDAVPDWLQKATTETDLALSEEEAQDELSFEFFEEEDAPPEEELLTIDDIISEDYNPERKNDNPTSQAD</sequence>
<feature type="compositionally biased region" description="Acidic residues" evidence="1">
    <location>
        <begin position="78"/>
        <end position="96"/>
    </location>
</feature>